<keyword evidence="1" id="KW-0723">Serine/threonine-protein kinase</keyword>
<reference evidence="4" key="2">
    <citation type="submission" date="2020-09" db="EMBL/GenBank/DDBJ databases">
        <authorList>
            <person name="Sun Q."/>
            <person name="Ohkuma M."/>
        </authorList>
    </citation>
    <scope>NUCLEOTIDE SEQUENCE</scope>
    <source>
        <strain evidence="4">JCM 4637</strain>
    </source>
</reference>
<dbReference type="AlphaFoldDB" id="A0A919C8S9"/>
<evidence type="ECO:0000256" key="1">
    <source>
        <dbReference type="ARBA" id="ARBA00022527"/>
    </source>
</evidence>
<dbReference type="EMBL" id="BMVC01000003">
    <property type="protein sequence ID" value="GHC86315.1"/>
    <property type="molecule type" value="Genomic_DNA"/>
</dbReference>
<dbReference type="Gene3D" id="3.30.565.10">
    <property type="entry name" value="Histidine kinase-like ATPase, C-terminal domain"/>
    <property type="match status" value="1"/>
</dbReference>
<name>A0A919C8S9_9ACTN</name>
<proteinExistence type="predicted"/>
<dbReference type="InterPro" id="IPR036890">
    <property type="entry name" value="HATPase_C_sf"/>
</dbReference>
<dbReference type="GO" id="GO:0004674">
    <property type="term" value="F:protein serine/threonine kinase activity"/>
    <property type="evidence" value="ECO:0007669"/>
    <property type="project" value="UniProtKB-KW"/>
</dbReference>
<feature type="domain" description="Histidine kinase/HSP90-like ATPase" evidence="3">
    <location>
        <begin position="49"/>
        <end position="160"/>
    </location>
</feature>
<gene>
    <name evidence="4" type="ORF">GCM10010334_17280</name>
</gene>
<dbReference type="Proteomes" id="UP000638353">
    <property type="component" value="Unassembled WGS sequence"/>
</dbReference>
<keyword evidence="1" id="KW-0808">Transferase</keyword>
<evidence type="ECO:0000313" key="5">
    <source>
        <dbReference type="Proteomes" id="UP000638353"/>
    </source>
</evidence>
<dbReference type="InterPro" id="IPR050267">
    <property type="entry name" value="Anti-sigma-factor_SerPK"/>
</dbReference>
<dbReference type="PANTHER" id="PTHR35526:SF3">
    <property type="entry name" value="ANTI-SIGMA-F FACTOR RSBW"/>
    <property type="match status" value="1"/>
</dbReference>
<evidence type="ECO:0000256" key="2">
    <source>
        <dbReference type="SAM" id="MobiDB-lite"/>
    </source>
</evidence>
<comment type="caution">
    <text evidence="4">The sequence shown here is derived from an EMBL/GenBank/DDBJ whole genome shotgun (WGS) entry which is preliminary data.</text>
</comment>
<dbReference type="SUPFAM" id="SSF55874">
    <property type="entry name" value="ATPase domain of HSP90 chaperone/DNA topoisomerase II/histidine kinase"/>
    <property type="match status" value="1"/>
</dbReference>
<feature type="region of interest" description="Disordered" evidence="2">
    <location>
        <begin position="1"/>
        <end position="41"/>
    </location>
</feature>
<dbReference type="PANTHER" id="PTHR35526">
    <property type="entry name" value="ANTI-SIGMA-F FACTOR RSBW-RELATED"/>
    <property type="match status" value="1"/>
</dbReference>
<keyword evidence="4" id="KW-0547">Nucleotide-binding</keyword>
<keyword evidence="4" id="KW-0067">ATP-binding</keyword>
<dbReference type="Pfam" id="PF13581">
    <property type="entry name" value="HATPase_c_2"/>
    <property type="match status" value="1"/>
</dbReference>
<evidence type="ECO:0000259" key="3">
    <source>
        <dbReference type="Pfam" id="PF13581"/>
    </source>
</evidence>
<dbReference type="InterPro" id="IPR003594">
    <property type="entry name" value="HATPase_dom"/>
</dbReference>
<sequence>MWVGVMTRQQPGRPGPVAKGRTASGDTRAGETTGGGRASPQMRCRLGRADLTAVADARHALRELLRTWGRPDCADVAELLTSELVTNALIHTESDAELTATLAASTLRVEVHDHLSRMPEPQLASCDENTHGRGLLLVQALADAWGVRMQGHGPGKVVWFELDGGPAAT</sequence>
<keyword evidence="1" id="KW-0418">Kinase</keyword>
<evidence type="ECO:0000313" key="4">
    <source>
        <dbReference type="EMBL" id="GHC86315.1"/>
    </source>
</evidence>
<organism evidence="4 5">
    <name type="scientific">Streptomyces finlayi</name>
    <dbReference type="NCBI Taxonomy" id="67296"/>
    <lineage>
        <taxon>Bacteria</taxon>
        <taxon>Bacillati</taxon>
        <taxon>Actinomycetota</taxon>
        <taxon>Actinomycetes</taxon>
        <taxon>Kitasatosporales</taxon>
        <taxon>Streptomycetaceae</taxon>
        <taxon>Streptomyces</taxon>
    </lineage>
</organism>
<accession>A0A919C8S9</accession>
<dbReference type="GO" id="GO:0005524">
    <property type="term" value="F:ATP binding"/>
    <property type="evidence" value="ECO:0007669"/>
    <property type="project" value="UniProtKB-KW"/>
</dbReference>
<protein>
    <submittedName>
        <fullName evidence="4">ATP-binding protein</fullName>
    </submittedName>
</protein>
<reference evidence="4" key="1">
    <citation type="journal article" date="2014" name="Int. J. Syst. Evol. Microbiol.">
        <title>Complete genome sequence of Corynebacterium casei LMG S-19264T (=DSM 44701T), isolated from a smear-ripened cheese.</title>
        <authorList>
            <consortium name="US DOE Joint Genome Institute (JGI-PGF)"/>
            <person name="Walter F."/>
            <person name="Albersmeier A."/>
            <person name="Kalinowski J."/>
            <person name="Ruckert C."/>
        </authorList>
    </citation>
    <scope>NUCLEOTIDE SEQUENCE</scope>
    <source>
        <strain evidence="4">JCM 4637</strain>
    </source>
</reference>
<dbReference type="CDD" id="cd16936">
    <property type="entry name" value="HATPase_RsbW-like"/>
    <property type="match status" value="1"/>
</dbReference>